<keyword evidence="1" id="KW-0808">Transferase</keyword>
<dbReference type="PANTHER" id="PTHR43877:SF2">
    <property type="entry name" value="AMINOALKYLPHOSPHONATE N-ACETYLTRANSFERASE-RELATED"/>
    <property type="match status" value="1"/>
</dbReference>
<accession>A0ABX1CPZ6</accession>
<dbReference type="RefSeq" id="WP_168135582.1">
    <property type="nucleotide sequence ID" value="NZ_JAAVJH010000012.1"/>
</dbReference>
<dbReference type="PROSITE" id="PS51186">
    <property type="entry name" value="GNAT"/>
    <property type="match status" value="1"/>
</dbReference>
<dbReference type="InterPro" id="IPR016181">
    <property type="entry name" value="Acyl_CoA_acyltransferase"/>
</dbReference>
<keyword evidence="2" id="KW-0012">Acyltransferase</keyword>
<evidence type="ECO:0000313" key="4">
    <source>
        <dbReference type="EMBL" id="NJR80023.1"/>
    </source>
</evidence>
<dbReference type="Pfam" id="PF13508">
    <property type="entry name" value="Acetyltransf_7"/>
    <property type="match status" value="1"/>
</dbReference>
<evidence type="ECO:0000313" key="5">
    <source>
        <dbReference type="Proteomes" id="UP000732399"/>
    </source>
</evidence>
<reference evidence="4 5" key="1">
    <citation type="submission" date="2020-03" db="EMBL/GenBank/DDBJ databases">
        <authorList>
            <person name="Wang L."/>
            <person name="He N."/>
            <person name="Li Y."/>
            <person name="Fang Y."/>
            <person name="Zhang F."/>
        </authorList>
    </citation>
    <scope>NUCLEOTIDE SEQUENCE [LARGE SCALE GENOMIC DNA]</scope>
    <source>
        <strain evidence="4 5">36D10-4-7</strain>
    </source>
</reference>
<dbReference type="PANTHER" id="PTHR43877">
    <property type="entry name" value="AMINOALKYLPHOSPHONATE N-ACETYLTRANSFERASE-RELATED-RELATED"/>
    <property type="match status" value="1"/>
</dbReference>
<sequence length="98" mass="11459">MEYEVRVAEVDGEVVGFVGWRGSRILALYVAEAWRGRREVGTALLAEAESAIRRKDFKEIRVMVDADASPAQRFYLRHDYEPQQGRDHEDFVWMTKRL</sequence>
<dbReference type="Gene3D" id="3.40.630.30">
    <property type="match status" value="1"/>
</dbReference>
<feature type="domain" description="N-acetyltransferase" evidence="3">
    <location>
        <begin position="1"/>
        <end position="98"/>
    </location>
</feature>
<evidence type="ECO:0000256" key="1">
    <source>
        <dbReference type="ARBA" id="ARBA00022679"/>
    </source>
</evidence>
<protein>
    <submittedName>
        <fullName evidence="4">GNAT family N-acetyltransferase</fullName>
    </submittedName>
</protein>
<name>A0ABX1CPZ6_9SPHN</name>
<organism evidence="4 5">
    <name type="scientific">Sphingomonas corticis</name>
    <dbReference type="NCBI Taxonomy" id="2722791"/>
    <lineage>
        <taxon>Bacteria</taxon>
        <taxon>Pseudomonadati</taxon>
        <taxon>Pseudomonadota</taxon>
        <taxon>Alphaproteobacteria</taxon>
        <taxon>Sphingomonadales</taxon>
        <taxon>Sphingomonadaceae</taxon>
        <taxon>Sphingomonas</taxon>
    </lineage>
</organism>
<dbReference type="SUPFAM" id="SSF55729">
    <property type="entry name" value="Acyl-CoA N-acyltransferases (Nat)"/>
    <property type="match status" value="1"/>
</dbReference>
<dbReference type="CDD" id="cd04301">
    <property type="entry name" value="NAT_SF"/>
    <property type="match status" value="1"/>
</dbReference>
<dbReference type="EMBL" id="JAAVJH010000012">
    <property type="protein sequence ID" value="NJR80023.1"/>
    <property type="molecule type" value="Genomic_DNA"/>
</dbReference>
<gene>
    <name evidence="4" type="ORF">HBH26_15675</name>
</gene>
<proteinExistence type="predicted"/>
<dbReference type="Proteomes" id="UP000732399">
    <property type="component" value="Unassembled WGS sequence"/>
</dbReference>
<evidence type="ECO:0000259" key="3">
    <source>
        <dbReference type="PROSITE" id="PS51186"/>
    </source>
</evidence>
<dbReference type="InterPro" id="IPR000182">
    <property type="entry name" value="GNAT_dom"/>
</dbReference>
<comment type="caution">
    <text evidence="4">The sequence shown here is derived from an EMBL/GenBank/DDBJ whole genome shotgun (WGS) entry which is preliminary data.</text>
</comment>
<dbReference type="InterPro" id="IPR050832">
    <property type="entry name" value="Bact_Acetyltransf"/>
</dbReference>
<keyword evidence="5" id="KW-1185">Reference proteome</keyword>
<evidence type="ECO:0000256" key="2">
    <source>
        <dbReference type="ARBA" id="ARBA00023315"/>
    </source>
</evidence>